<dbReference type="AlphaFoldDB" id="A0A6M0QP70"/>
<dbReference type="Proteomes" id="UP000477782">
    <property type="component" value="Unassembled WGS sequence"/>
</dbReference>
<evidence type="ECO:0000313" key="2">
    <source>
        <dbReference type="EMBL" id="NEY89066.1"/>
    </source>
</evidence>
<evidence type="ECO:0000313" key="3">
    <source>
        <dbReference type="Proteomes" id="UP000477782"/>
    </source>
</evidence>
<dbReference type="EMBL" id="JAAIVJ010000001">
    <property type="protein sequence ID" value="NEY89066.1"/>
    <property type="molecule type" value="Genomic_DNA"/>
</dbReference>
<keyword evidence="3" id="KW-1185">Reference proteome</keyword>
<name>A0A6M0QP70_9RHOB</name>
<dbReference type="RefSeq" id="WP_164623079.1">
    <property type="nucleotide sequence ID" value="NZ_JAAIVJ010000001.1"/>
</dbReference>
<proteinExistence type="predicted"/>
<protein>
    <submittedName>
        <fullName evidence="2">SseB family protein</fullName>
    </submittedName>
</protein>
<comment type="caution">
    <text evidence="2">The sequence shown here is derived from an EMBL/GenBank/DDBJ whole genome shotgun (WGS) entry which is preliminary data.</text>
</comment>
<accession>A0A6M0QP70</accession>
<feature type="compositionally biased region" description="Low complexity" evidence="1">
    <location>
        <begin position="240"/>
        <end position="250"/>
    </location>
</feature>
<gene>
    <name evidence="2" type="ORF">G4Z14_02050</name>
</gene>
<sequence>MTETALDAAHAALQAGGEAEALRFYQLLADAPLSLLLRREAEGAAIEPQVFDLTDGPVVLVFDSEDRLAGFQDTPAPYATLPGRVIAQGLAGQGLWLGLNLGTGAASETLLPPEALEHLLTLLDVRPQETAALPRSFAAPQVPQALEAALGLALQGAAGLAGGAVLAAVAYDSGARGHVLALVGADPAAEAALARSVAEALAFAGLEAAALDVTFLAPEDPALRAMAAVGRSFAIAAPAPSEAAPMPAAPGTDPSRPPRLR</sequence>
<feature type="region of interest" description="Disordered" evidence="1">
    <location>
        <begin position="240"/>
        <end position="261"/>
    </location>
</feature>
<reference evidence="2 3" key="1">
    <citation type="submission" date="2020-02" db="EMBL/GenBank/DDBJ databases">
        <authorList>
            <person name="Chen W.-M."/>
        </authorList>
    </citation>
    <scope>NUCLEOTIDE SEQUENCE [LARGE SCALE GENOMIC DNA]</scope>
    <source>
        <strain evidence="2 3">KMS-5</strain>
    </source>
</reference>
<evidence type="ECO:0000256" key="1">
    <source>
        <dbReference type="SAM" id="MobiDB-lite"/>
    </source>
</evidence>
<organism evidence="2 3">
    <name type="scientific">Tabrizicola oligotrophica</name>
    <dbReference type="NCBI Taxonomy" id="2710650"/>
    <lineage>
        <taxon>Bacteria</taxon>
        <taxon>Pseudomonadati</taxon>
        <taxon>Pseudomonadota</taxon>
        <taxon>Alphaproteobacteria</taxon>
        <taxon>Rhodobacterales</taxon>
        <taxon>Paracoccaceae</taxon>
        <taxon>Tabrizicola</taxon>
    </lineage>
</organism>